<comment type="similarity">
    <text evidence="1">Belongs to the DENND6 family.</text>
</comment>
<dbReference type="InterPro" id="IPR024224">
    <property type="entry name" value="DENND6"/>
</dbReference>
<dbReference type="AlphaFoldDB" id="A0A9P4MC54"/>
<proteinExistence type="inferred from homology"/>
<dbReference type="GO" id="GO:0055037">
    <property type="term" value="C:recycling endosome"/>
    <property type="evidence" value="ECO:0007669"/>
    <property type="project" value="TreeGrafter"/>
</dbReference>
<dbReference type="PANTHER" id="PTHR13677">
    <property type="entry name" value="LD41638P"/>
    <property type="match status" value="1"/>
</dbReference>
<organism evidence="3 4">
    <name type="scientific">Rhizodiscina lignyota</name>
    <dbReference type="NCBI Taxonomy" id="1504668"/>
    <lineage>
        <taxon>Eukaryota</taxon>
        <taxon>Fungi</taxon>
        <taxon>Dikarya</taxon>
        <taxon>Ascomycota</taxon>
        <taxon>Pezizomycotina</taxon>
        <taxon>Dothideomycetes</taxon>
        <taxon>Pleosporomycetidae</taxon>
        <taxon>Aulographales</taxon>
        <taxon>Rhizodiscinaceae</taxon>
        <taxon>Rhizodiscina</taxon>
    </lineage>
</organism>
<evidence type="ECO:0000313" key="3">
    <source>
        <dbReference type="EMBL" id="KAF2102087.1"/>
    </source>
</evidence>
<accession>A0A9P4MC54</accession>
<dbReference type="PROSITE" id="PS50211">
    <property type="entry name" value="DENN"/>
    <property type="match status" value="1"/>
</dbReference>
<dbReference type="PANTHER" id="PTHR13677:SF0">
    <property type="entry name" value="LD41638P"/>
    <property type="match status" value="1"/>
</dbReference>
<dbReference type="Proteomes" id="UP000799772">
    <property type="component" value="Unassembled WGS sequence"/>
</dbReference>
<comment type="caution">
    <text evidence="3">The sequence shown here is derived from an EMBL/GenBank/DDBJ whole genome shotgun (WGS) entry which is preliminary data.</text>
</comment>
<reference evidence="3" key="1">
    <citation type="journal article" date="2020" name="Stud. Mycol.">
        <title>101 Dothideomycetes genomes: a test case for predicting lifestyles and emergence of pathogens.</title>
        <authorList>
            <person name="Haridas S."/>
            <person name="Albert R."/>
            <person name="Binder M."/>
            <person name="Bloem J."/>
            <person name="Labutti K."/>
            <person name="Salamov A."/>
            <person name="Andreopoulos B."/>
            <person name="Baker S."/>
            <person name="Barry K."/>
            <person name="Bills G."/>
            <person name="Bluhm B."/>
            <person name="Cannon C."/>
            <person name="Castanera R."/>
            <person name="Culley D."/>
            <person name="Daum C."/>
            <person name="Ezra D."/>
            <person name="Gonzalez J."/>
            <person name="Henrissat B."/>
            <person name="Kuo A."/>
            <person name="Liang C."/>
            <person name="Lipzen A."/>
            <person name="Lutzoni F."/>
            <person name="Magnuson J."/>
            <person name="Mondo S."/>
            <person name="Nolan M."/>
            <person name="Ohm R."/>
            <person name="Pangilinan J."/>
            <person name="Park H.-J."/>
            <person name="Ramirez L."/>
            <person name="Alfaro M."/>
            <person name="Sun H."/>
            <person name="Tritt A."/>
            <person name="Yoshinaga Y."/>
            <person name="Zwiers L.-H."/>
            <person name="Turgeon B."/>
            <person name="Goodwin S."/>
            <person name="Spatafora J."/>
            <person name="Crous P."/>
            <person name="Grigoriev I."/>
        </authorList>
    </citation>
    <scope>NUCLEOTIDE SEQUENCE</scope>
    <source>
        <strain evidence="3">CBS 133067</strain>
    </source>
</reference>
<dbReference type="GO" id="GO:0005085">
    <property type="term" value="F:guanyl-nucleotide exchange factor activity"/>
    <property type="evidence" value="ECO:0007669"/>
    <property type="project" value="InterPro"/>
</dbReference>
<feature type="domain" description="UDENN" evidence="2">
    <location>
        <begin position="27"/>
        <end position="492"/>
    </location>
</feature>
<protein>
    <submittedName>
        <fullName evidence="3">DUF1630-domain-containing protein</fullName>
    </submittedName>
</protein>
<evidence type="ECO:0000256" key="1">
    <source>
        <dbReference type="ARBA" id="ARBA00007159"/>
    </source>
</evidence>
<evidence type="ECO:0000313" key="4">
    <source>
        <dbReference type="Proteomes" id="UP000799772"/>
    </source>
</evidence>
<dbReference type="OrthoDB" id="10265409at2759"/>
<dbReference type="EMBL" id="ML978123">
    <property type="protein sequence ID" value="KAF2102087.1"/>
    <property type="molecule type" value="Genomic_DNA"/>
</dbReference>
<evidence type="ECO:0000259" key="2">
    <source>
        <dbReference type="PROSITE" id="PS50211"/>
    </source>
</evidence>
<sequence length="509" mass="57286">MEKLKHIIHPGRPKAVKKDTSFRHWIIAFVVCNFNVDIGPEVELVYPPDVEFSHSDLMAICFNSFPERHDSEITEDAFFKFTVRNNSPDISLGSPYAPHGSPTEFFGHCVFRQEYDRMTKRSFNQKALTLISNQPFSAFFLKLLQKMTVTGNILDPSMLEAVHDQIAAWQPPSGGRHELPFMGSLMVLEIPPHPAFPLQGLEGPPSDGELSRMSLYAYQPIGSWNRLLCLLPSIVDLYVIYEKLLLCESVIVIAKNPQICSECVSACVDLVRPVPYAGLVRPYLIMQSDFSSLGLDQTVASHFCIGITNPFLLQRITSAAETSKRPAPHVLYLHENDDRIPIKKSSSQRQKRQTAMDFPGAMTIDKENSSKKYLKSDHGLTKTLDQILTDRYQQIGSEDANTLVRRHFAELTAQFLAPLNRYLATNMATNPFSPGGKNLSYANFSTADFLQSLAKHGTSVKFRGQNPLQRHKARDGMYEAFCNSPNFYSWLDMKLSLEKEASVGLLNQG</sequence>
<keyword evidence="4" id="KW-1185">Reference proteome</keyword>
<dbReference type="InterPro" id="IPR037516">
    <property type="entry name" value="Tripartite_DENN"/>
</dbReference>
<name>A0A9P4MC54_9PEZI</name>
<gene>
    <name evidence="3" type="ORF">NA57DRAFT_34279</name>
</gene>